<organism evidence="3 4">
    <name type="scientific">Mucor plumbeus</name>
    <dbReference type="NCBI Taxonomy" id="97098"/>
    <lineage>
        <taxon>Eukaryota</taxon>
        <taxon>Fungi</taxon>
        <taxon>Fungi incertae sedis</taxon>
        <taxon>Mucoromycota</taxon>
        <taxon>Mucoromycotina</taxon>
        <taxon>Mucoromycetes</taxon>
        <taxon>Mucorales</taxon>
        <taxon>Mucorineae</taxon>
        <taxon>Mucoraceae</taxon>
        <taxon>Mucor</taxon>
    </lineage>
</organism>
<dbReference type="Proteomes" id="UP000650833">
    <property type="component" value="Unassembled WGS sequence"/>
</dbReference>
<keyword evidence="4" id="KW-1185">Reference proteome</keyword>
<dbReference type="OrthoDB" id="4234at2759"/>
<protein>
    <recommendedName>
        <fullName evidence="2">YncI copper-binding domain-containing protein</fullName>
    </recommendedName>
</protein>
<dbReference type="InterPro" id="IPR012533">
    <property type="entry name" value="YcnI-copper_dom"/>
</dbReference>
<accession>A0A8H7RAI5</accession>
<evidence type="ECO:0000256" key="1">
    <source>
        <dbReference type="SAM" id="SignalP"/>
    </source>
</evidence>
<proteinExistence type="predicted"/>
<dbReference type="AlphaFoldDB" id="A0A8H7RAI5"/>
<feature type="chain" id="PRO_5034458925" description="YncI copper-binding domain-containing protein" evidence="1">
    <location>
        <begin position="24"/>
        <end position="215"/>
    </location>
</feature>
<name>A0A8H7RAI5_9FUNG</name>
<evidence type="ECO:0000313" key="4">
    <source>
        <dbReference type="Proteomes" id="UP000650833"/>
    </source>
</evidence>
<evidence type="ECO:0000313" key="3">
    <source>
        <dbReference type="EMBL" id="KAG2206188.1"/>
    </source>
</evidence>
<dbReference type="EMBL" id="JAEPRC010000158">
    <property type="protein sequence ID" value="KAG2206188.1"/>
    <property type="molecule type" value="Genomic_DNA"/>
</dbReference>
<sequence length="215" mass="22053">MAVFRNSLIASALALLFSASIDAHVTLTPKFAEPGQNLTTAFHVPHGCNGSATTGIFVTVPDAITVLTPQQINNWTLTTTYRDESNQSISTINWSGGVLAPTDALDFPMVLSLPNSDLSTQSNVTLYFPVVQTCQVGTANWTALGNDKEGEPAPTIVIVKNATQAAADAIAIKNNSTTSATSSGAAATQTGSGANSIYAGILPFAAAVGALAIAL</sequence>
<gene>
    <name evidence="3" type="ORF">INT46_007183</name>
</gene>
<reference evidence="3" key="1">
    <citation type="submission" date="2020-12" db="EMBL/GenBank/DDBJ databases">
        <title>Metabolic potential, ecology and presence of endohyphal bacteria is reflected in genomic diversity of Mucoromycotina.</title>
        <authorList>
            <person name="Muszewska A."/>
            <person name="Okrasinska A."/>
            <person name="Steczkiewicz K."/>
            <person name="Drgas O."/>
            <person name="Orlowska M."/>
            <person name="Perlinska-Lenart U."/>
            <person name="Aleksandrzak-Piekarczyk T."/>
            <person name="Szatraj K."/>
            <person name="Zielenkiewicz U."/>
            <person name="Pilsyk S."/>
            <person name="Malc E."/>
            <person name="Mieczkowski P."/>
            <person name="Kruszewska J.S."/>
            <person name="Biernat P."/>
            <person name="Pawlowska J."/>
        </authorList>
    </citation>
    <scope>NUCLEOTIDE SEQUENCE</scope>
    <source>
        <strain evidence="3">CBS 226.32</strain>
    </source>
</reference>
<feature type="domain" description="YncI copper-binding" evidence="2">
    <location>
        <begin position="24"/>
        <end position="157"/>
    </location>
</feature>
<keyword evidence="1" id="KW-0732">Signal</keyword>
<feature type="signal peptide" evidence="1">
    <location>
        <begin position="1"/>
        <end position="23"/>
    </location>
</feature>
<dbReference type="Gene3D" id="2.60.40.2230">
    <property type="entry name" value="Uncharacterised protein YcnI-like PF07987, DUF1775"/>
    <property type="match status" value="1"/>
</dbReference>
<dbReference type="InterPro" id="IPR038507">
    <property type="entry name" value="YcnI-like_sf"/>
</dbReference>
<evidence type="ECO:0000259" key="2">
    <source>
        <dbReference type="Pfam" id="PF07987"/>
    </source>
</evidence>
<dbReference type="Pfam" id="PF07987">
    <property type="entry name" value="DUF1775"/>
    <property type="match status" value="1"/>
</dbReference>
<comment type="caution">
    <text evidence="3">The sequence shown here is derived from an EMBL/GenBank/DDBJ whole genome shotgun (WGS) entry which is preliminary data.</text>
</comment>